<evidence type="ECO:0000256" key="1">
    <source>
        <dbReference type="SAM" id="MobiDB-lite"/>
    </source>
</evidence>
<evidence type="ECO:0000313" key="3">
    <source>
        <dbReference type="Proteomes" id="UP000309038"/>
    </source>
</evidence>
<dbReference type="Proteomes" id="UP000309038">
    <property type="component" value="Unassembled WGS sequence"/>
</dbReference>
<proteinExistence type="predicted"/>
<dbReference type="PANTHER" id="PTHR31912:SF34">
    <property type="entry name" value="NOTOCHORD-RELATED PROTEIN"/>
    <property type="match status" value="1"/>
</dbReference>
<gene>
    <name evidence="2" type="ORF">EW026_g8075</name>
</gene>
<dbReference type="EMBL" id="SGPJ01000798">
    <property type="protein sequence ID" value="THG93047.1"/>
    <property type="molecule type" value="Genomic_DNA"/>
</dbReference>
<sequence length="638" mass="70504">MLFSDPPMDHYEDCLENPSFFLFSGKRYRCKICPASRWQSATQAAKHEDVIAHIVRVCELDGRTAAMSSDSFGGPNMAEHVVWTSKKPCTAPNHQLSPLPPSSPPSDHVPSQSSPTSLAHETKPGLNDGDSEDETASDSLVDPYTIHGPALLSDDANVIYDNWGGNIACKKASMTALSLKDDKPGGPNLEVFIDPWLDLDALDHSDPLTVDPGFDELAEHLPIDGIQLPNKDVWFPWQNKKHCLLDILGAFLCAAFSEAEMEITRWVAAKLGVRNLPSIHIVKIHRSKVLKLAGTQPQVLKSAIGNLYCKTSLASILAHEVANPIVWQLLEFYPEDSGPRLAEARQGEYDGQDYFVSEPALATVDDIGTIQPVIPVRFFTRNKTLFAKVHCLHVERHANRDSFVVDASGALEQGSMELPLHAFFLSYPRLLESHNAYGLPPPTRIAGICRSTASNGPGRAAAVFDVWKAPLLNPWRTKAQGKRVLVLPLWWYCDDTSSNSSKKWNKHNSFLCVLAGLPCKHVHLAYNIHFLATSNIAALLEMFEGIAADLKQMQADGLVAWDCVLDEDVVYIPWALACLGDNPMQSELSSHIGLQGKWFCRVCHAHGKDNSLTGEEGERDCLTSFLFALDIRGDFWLE</sequence>
<feature type="compositionally biased region" description="Low complexity" evidence="1">
    <location>
        <begin position="105"/>
        <end position="115"/>
    </location>
</feature>
<name>A0A4S4K7D7_9APHY</name>
<keyword evidence="3" id="KW-1185">Reference proteome</keyword>
<organism evidence="2 3">
    <name type="scientific">Hermanssonia centrifuga</name>
    <dbReference type="NCBI Taxonomy" id="98765"/>
    <lineage>
        <taxon>Eukaryota</taxon>
        <taxon>Fungi</taxon>
        <taxon>Dikarya</taxon>
        <taxon>Basidiomycota</taxon>
        <taxon>Agaricomycotina</taxon>
        <taxon>Agaricomycetes</taxon>
        <taxon>Polyporales</taxon>
        <taxon>Meruliaceae</taxon>
        <taxon>Hermanssonia</taxon>
    </lineage>
</organism>
<comment type="caution">
    <text evidence="2">The sequence shown here is derived from an EMBL/GenBank/DDBJ whole genome shotgun (WGS) entry which is preliminary data.</text>
</comment>
<dbReference type="AlphaFoldDB" id="A0A4S4K7D7"/>
<dbReference type="PANTHER" id="PTHR31912">
    <property type="entry name" value="IP13529P"/>
    <property type="match status" value="1"/>
</dbReference>
<evidence type="ECO:0000313" key="2">
    <source>
        <dbReference type="EMBL" id="THG93047.1"/>
    </source>
</evidence>
<reference evidence="2 3" key="1">
    <citation type="submission" date="2019-02" db="EMBL/GenBank/DDBJ databases">
        <title>Genome sequencing of the rare red list fungi Phlebia centrifuga.</title>
        <authorList>
            <person name="Buettner E."/>
            <person name="Kellner H."/>
        </authorList>
    </citation>
    <scope>NUCLEOTIDE SEQUENCE [LARGE SCALE GENOMIC DNA]</scope>
    <source>
        <strain evidence="2 3">DSM 108282</strain>
    </source>
</reference>
<feature type="region of interest" description="Disordered" evidence="1">
    <location>
        <begin position="89"/>
        <end position="142"/>
    </location>
</feature>
<protein>
    <submittedName>
        <fullName evidence="2">Uncharacterized protein</fullName>
    </submittedName>
</protein>
<accession>A0A4S4K7D7</accession>